<dbReference type="AlphaFoldDB" id="A0A1B0BSQ5"/>
<evidence type="ECO:0008006" key="3">
    <source>
        <dbReference type="Google" id="ProtNLM"/>
    </source>
</evidence>
<dbReference type="CDD" id="cd00303">
    <property type="entry name" value="retropepsin_like"/>
    <property type="match status" value="1"/>
</dbReference>
<dbReference type="Pfam" id="PF13975">
    <property type="entry name" value="gag-asp_proteas"/>
    <property type="match status" value="1"/>
</dbReference>
<reference evidence="2" key="1">
    <citation type="submission" date="2015-01" db="EMBL/GenBank/DDBJ databases">
        <authorList>
            <person name="Aksoy S."/>
            <person name="Warren W."/>
            <person name="Wilson R.K."/>
        </authorList>
    </citation>
    <scope>NUCLEOTIDE SEQUENCE [LARGE SCALE GENOMIC DNA]</scope>
    <source>
        <strain evidence="2">IAEA</strain>
    </source>
</reference>
<evidence type="ECO:0000313" key="2">
    <source>
        <dbReference type="Proteomes" id="UP000092460"/>
    </source>
</evidence>
<dbReference type="Gene3D" id="2.40.70.10">
    <property type="entry name" value="Acid Proteases"/>
    <property type="match status" value="1"/>
</dbReference>
<accession>A0A1B0BSQ5</accession>
<keyword evidence="2" id="KW-1185">Reference proteome</keyword>
<organism evidence="1 2">
    <name type="scientific">Glossina palpalis gambiensis</name>
    <dbReference type="NCBI Taxonomy" id="67801"/>
    <lineage>
        <taxon>Eukaryota</taxon>
        <taxon>Metazoa</taxon>
        <taxon>Ecdysozoa</taxon>
        <taxon>Arthropoda</taxon>
        <taxon>Hexapoda</taxon>
        <taxon>Insecta</taxon>
        <taxon>Pterygota</taxon>
        <taxon>Neoptera</taxon>
        <taxon>Endopterygota</taxon>
        <taxon>Diptera</taxon>
        <taxon>Brachycera</taxon>
        <taxon>Muscomorpha</taxon>
        <taxon>Hippoboscoidea</taxon>
        <taxon>Glossinidae</taxon>
        <taxon>Glossina</taxon>
    </lineage>
</organism>
<evidence type="ECO:0000313" key="1">
    <source>
        <dbReference type="EnsemblMetazoa" id="GPPI039380-PA"/>
    </source>
</evidence>
<proteinExistence type="predicted"/>
<protein>
    <recommendedName>
        <fullName evidence="3">Peptidase A2 domain-containing protein</fullName>
    </recommendedName>
</protein>
<dbReference type="VEuPathDB" id="VectorBase:GPPI039380"/>
<name>A0A1B0BSQ5_9MUSC</name>
<dbReference type="EnsemblMetazoa" id="GPPI039380-RA">
    <property type="protein sequence ID" value="GPPI039380-PA"/>
    <property type="gene ID" value="GPPI039380"/>
</dbReference>
<reference evidence="1" key="2">
    <citation type="submission" date="2020-05" db="UniProtKB">
        <authorList>
            <consortium name="EnsemblMetazoa"/>
        </authorList>
    </citation>
    <scope>IDENTIFICATION</scope>
    <source>
        <strain evidence="1">IAEA</strain>
    </source>
</reference>
<sequence>MGGSTLVASISAGGLPRTRVIDTGATRSIICEDAAGCIPCVIRTEPKCYSIRMADGMSQGSQRTITEKVKIGDSAVDLELLVVKRSVEHLILGMDFLAKVGAVVIVVGSTVKVGCPNGAPTAGTKTPSADATKIPHSVVPPSLAAARPVLSHTLNEDITTQHPDPTVSATHRRSTLSELVSGSVSYGLGIYNLAIGNNGPFFLDPNVGT</sequence>
<dbReference type="Proteomes" id="UP000092460">
    <property type="component" value="Unassembled WGS sequence"/>
</dbReference>
<dbReference type="EMBL" id="JXJN01019819">
    <property type="status" value="NOT_ANNOTATED_CDS"/>
    <property type="molecule type" value="Genomic_DNA"/>
</dbReference>
<dbReference type="SUPFAM" id="SSF50630">
    <property type="entry name" value="Acid proteases"/>
    <property type="match status" value="1"/>
</dbReference>
<dbReference type="InterPro" id="IPR021109">
    <property type="entry name" value="Peptidase_aspartic_dom_sf"/>
</dbReference>